<evidence type="ECO:0000259" key="4">
    <source>
        <dbReference type="Pfam" id="PF00135"/>
    </source>
</evidence>
<keyword evidence="6" id="KW-1185">Reference proteome</keyword>
<dbReference type="InterPro" id="IPR019819">
    <property type="entry name" value="Carboxylesterase_B_CS"/>
</dbReference>
<dbReference type="EC" id="3.1.1.-" evidence="3"/>
<name>A0ABD3XVI3_SINWO</name>
<dbReference type="InterPro" id="IPR019826">
    <property type="entry name" value="Carboxylesterase_B_AS"/>
</dbReference>
<dbReference type="Pfam" id="PF00135">
    <property type="entry name" value="COesterase"/>
    <property type="match status" value="1"/>
</dbReference>
<dbReference type="InterPro" id="IPR050309">
    <property type="entry name" value="Type-B_Carboxylest/Lipase"/>
</dbReference>
<dbReference type="PANTHER" id="PTHR11559">
    <property type="entry name" value="CARBOXYLESTERASE"/>
    <property type="match status" value="1"/>
</dbReference>
<dbReference type="PROSITE" id="PS00941">
    <property type="entry name" value="CARBOXYLESTERASE_B_2"/>
    <property type="match status" value="1"/>
</dbReference>
<evidence type="ECO:0000313" key="6">
    <source>
        <dbReference type="Proteomes" id="UP001634394"/>
    </source>
</evidence>
<evidence type="ECO:0000313" key="5">
    <source>
        <dbReference type="EMBL" id="KAL3890244.1"/>
    </source>
</evidence>
<dbReference type="GO" id="GO:0016787">
    <property type="term" value="F:hydrolase activity"/>
    <property type="evidence" value="ECO:0007669"/>
    <property type="project" value="UniProtKB-KW"/>
</dbReference>
<accession>A0ABD3XVI3</accession>
<dbReference type="AlphaFoldDB" id="A0ABD3XVI3"/>
<evidence type="ECO:0000256" key="2">
    <source>
        <dbReference type="ARBA" id="ARBA00022801"/>
    </source>
</evidence>
<dbReference type="Gene3D" id="3.40.50.1820">
    <property type="entry name" value="alpha/beta hydrolase"/>
    <property type="match status" value="1"/>
</dbReference>
<dbReference type="SUPFAM" id="SSF53474">
    <property type="entry name" value="alpha/beta-Hydrolases"/>
    <property type="match status" value="1"/>
</dbReference>
<dbReference type="InterPro" id="IPR002018">
    <property type="entry name" value="CarbesteraseB"/>
</dbReference>
<dbReference type="PROSITE" id="PS00122">
    <property type="entry name" value="CARBOXYLESTERASE_B_1"/>
    <property type="match status" value="1"/>
</dbReference>
<comment type="caution">
    <text evidence="5">The sequence shown here is derived from an EMBL/GenBank/DDBJ whole genome shotgun (WGS) entry which is preliminary data.</text>
</comment>
<reference evidence="5 6" key="1">
    <citation type="submission" date="2024-11" db="EMBL/GenBank/DDBJ databases">
        <title>Chromosome-level genome assembly of the freshwater bivalve Anodonta woodiana.</title>
        <authorList>
            <person name="Chen X."/>
        </authorList>
    </citation>
    <scope>NUCLEOTIDE SEQUENCE [LARGE SCALE GENOMIC DNA]</scope>
    <source>
        <strain evidence="5">MN2024</strain>
        <tissue evidence="5">Gills</tissue>
    </source>
</reference>
<sequence>MVLIIGFDWDVKKVKMKDRSDHVLLVLMCCSLVNCISFGPKRSIFPFDPITNTACGQVKGIMKDGAYSFRGIPYAEAPVGTLRWTPPRPLSKERGTCWSGVLDGREFGSSCYQINISNPDTFIGNEDCLYLNVWTPTLNKKVELPVMVWIHGGSLLTGSGNEVMYMPSERLSKETDVVYVGMNYRLHAFGFMALEIISKNSTTGTSGNYGLMDIIEALRWVQNNIRNFGGDPDRVTIFGQSSGGTAIFALLASSLSLDLFHKVWLASPSAILNKTASDAFNDNLVFLSNTGCHDMDCLYRLSSIQITSAVPWTVYPYWSMDDLMDLPVKGHFIGALIIIDGHVLKEAPLEAWINDRGIDVPVFIGCTAQESDLSPTINLTGLTWKDYTHTVTKKLGTFSHHIANTALKFYPPGIITPEYQYTTMTSDVRICCAIDYISFVASETFKSPVYRYVITGWPSKPVKLPFMEYSARYSMHAIELFGFFGSFDQIIKPLSLSDIEFQNNIRSEVMSFVLDGHPYSSDWLPYPSSVAKVSQSTQVVSSYHPAECSFWLTNGFFSYAWIN</sequence>
<dbReference type="EMBL" id="JBJQND010000001">
    <property type="protein sequence ID" value="KAL3890244.1"/>
    <property type="molecule type" value="Genomic_DNA"/>
</dbReference>
<evidence type="ECO:0000256" key="1">
    <source>
        <dbReference type="ARBA" id="ARBA00005964"/>
    </source>
</evidence>
<comment type="similarity">
    <text evidence="1 3">Belongs to the type-B carboxylesterase/lipase family.</text>
</comment>
<organism evidence="5 6">
    <name type="scientific">Sinanodonta woodiana</name>
    <name type="common">Chinese pond mussel</name>
    <name type="synonym">Anodonta woodiana</name>
    <dbReference type="NCBI Taxonomy" id="1069815"/>
    <lineage>
        <taxon>Eukaryota</taxon>
        <taxon>Metazoa</taxon>
        <taxon>Spiralia</taxon>
        <taxon>Lophotrochozoa</taxon>
        <taxon>Mollusca</taxon>
        <taxon>Bivalvia</taxon>
        <taxon>Autobranchia</taxon>
        <taxon>Heteroconchia</taxon>
        <taxon>Palaeoheterodonta</taxon>
        <taxon>Unionida</taxon>
        <taxon>Unionoidea</taxon>
        <taxon>Unionidae</taxon>
        <taxon>Unioninae</taxon>
        <taxon>Sinanodonta</taxon>
    </lineage>
</organism>
<dbReference type="InterPro" id="IPR029058">
    <property type="entry name" value="AB_hydrolase_fold"/>
</dbReference>
<keyword evidence="2 3" id="KW-0378">Hydrolase</keyword>
<dbReference type="Proteomes" id="UP001634394">
    <property type="component" value="Unassembled WGS sequence"/>
</dbReference>
<evidence type="ECO:0000256" key="3">
    <source>
        <dbReference type="RuleBase" id="RU361235"/>
    </source>
</evidence>
<protein>
    <recommendedName>
        <fullName evidence="3">Carboxylic ester hydrolase</fullName>
        <ecNumber evidence="3">3.1.1.-</ecNumber>
    </recommendedName>
</protein>
<proteinExistence type="inferred from homology"/>
<feature type="domain" description="Carboxylesterase type B" evidence="4">
    <location>
        <begin position="49"/>
        <end position="551"/>
    </location>
</feature>
<gene>
    <name evidence="5" type="ORF">ACJMK2_002535</name>
</gene>